<dbReference type="PANTHER" id="PTHR47706:SF7">
    <property type="entry name" value="CIPA-LIKE, PUTATIVE (AFU_ORTHOLOGUE AFUA_1G01630)-RELATED"/>
    <property type="match status" value="1"/>
</dbReference>
<dbReference type="Gene3D" id="3.40.50.720">
    <property type="entry name" value="NAD(P)-binding Rossmann-like Domain"/>
    <property type="match status" value="1"/>
</dbReference>
<evidence type="ECO:0000259" key="3">
    <source>
        <dbReference type="Pfam" id="PF05368"/>
    </source>
</evidence>
<comment type="caution">
    <text evidence="4">The sequence shown here is derived from an EMBL/GenBank/DDBJ whole genome shotgun (WGS) entry which is preliminary data.</text>
</comment>
<evidence type="ECO:0000256" key="2">
    <source>
        <dbReference type="ARBA" id="ARBA00023002"/>
    </source>
</evidence>
<keyword evidence="2" id="KW-0560">Oxidoreductase</keyword>
<dbReference type="InterPro" id="IPR008030">
    <property type="entry name" value="NmrA-like"/>
</dbReference>
<keyword evidence="1" id="KW-0521">NADP</keyword>
<evidence type="ECO:0000313" key="4">
    <source>
        <dbReference type="EMBL" id="KAL2846388.1"/>
    </source>
</evidence>
<dbReference type="Proteomes" id="UP001610446">
    <property type="component" value="Unassembled WGS sequence"/>
</dbReference>
<protein>
    <recommendedName>
        <fullName evidence="3">NmrA-like domain-containing protein</fullName>
    </recommendedName>
</protein>
<proteinExistence type="predicted"/>
<dbReference type="SUPFAM" id="SSF51735">
    <property type="entry name" value="NAD(P)-binding Rossmann-fold domains"/>
    <property type="match status" value="1"/>
</dbReference>
<organism evidence="4 5">
    <name type="scientific">Aspergillus pseudoustus</name>
    <dbReference type="NCBI Taxonomy" id="1810923"/>
    <lineage>
        <taxon>Eukaryota</taxon>
        <taxon>Fungi</taxon>
        <taxon>Dikarya</taxon>
        <taxon>Ascomycota</taxon>
        <taxon>Pezizomycotina</taxon>
        <taxon>Eurotiomycetes</taxon>
        <taxon>Eurotiomycetidae</taxon>
        <taxon>Eurotiales</taxon>
        <taxon>Aspergillaceae</taxon>
        <taxon>Aspergillus</taxon>
        <taxon>Aspergillus subgen. Nidulantes</taxon>
    </lineage>
</organism>
<dbReference type="EMBL" id="JBFXLU010000064">
    <property type="protein sequence ID" value="KAL2846388.1"/>
    <property type="molecule type" value="Genomic_DNA"/>
</dbReference>
<feature type="domain" description="NmrA-like" evidence="3">
    <location>
        <begin position="19"/>
        <end position="128"/>
    </location>
</feature>
<accession>A0ABR4K5D4</accession>
<dbReference type="Gene3D" id="3.90.25.10">
    <property type="entry name" value="UDP-galactose 4-epimerase, domain 1"/>
    <property type="match status" value="1"/>
</dbReference>
<dbReference type="Pfam" id="PF05368">
    <property type="entry name" value="NmrA"/>
    <property type="match status" value="1"/>
</dbReference>
<gene>
    <name evidence="4" type="ORF">BJY01DRAFT_213480</name>
</gene>
<name>A0ABR4K5D4_9EURO</name>
<dbReference type="InterPro" id="IPR036291">
    <property type="entry name" value="NAD(P)-bd_dom_sf"/>
</dbReference>
<evidence type="ECO:0000256" key="1">
    <source>
        <dbReference type="ARBA" id="ARBA00022857"/>
    </source>
</evidence>
<dbReference type="InterPro" id="IPR051609">
    <property type="entry name" value="NmrA/Isoflavone_reductase-like"/>
</dbReference>
<dbReference type="PANTHER" id="PTHR47706">
    <property type="entry name" value="NMRA-LIKE FAMILY PROTEIN"/>
    <property type="match status" value="1"/>
</dbReference>
<keyword evidence="5" id="KW-1185">Reference proteome</keyword>
<sequence>MSAEYAKDQPAGFTNRIERVAIVGAGGSIGKHLTAALLAAGKFTLTAITRPTSTNTIPEGIQIARVDYSSADENDKTALVETLRNQDALIITMNVLAPPDTILSLVRAAADAGVRYILPNWYGHDAANDALCADSMLTANRDRVVAEIASLGESAYVFLVCNFWYEFSLGGGPDRFGFDFAQRKFLQFDEGDVAINTTTWPQCGRAVAALLSLKILPDDENDSEATLARYTNGCVYVSSFRLTQGEMFESVKRVTGTTDEDWTITRGSVRDRFLEGQEGLKVHNWKVFTKMLYSRMFFANGDGDYESRRELDNAVLGLPVEDLDEATREGIRMGLSGEVPFSH</sequence>
<reference evidence="4 5" key="1">
    <citation type="submission" date="2024-07" db="EMBL/GenBank/DDBJ databases">
        <title>Section-level genome sequencing and comparative genomics of Aspergillus sections Usti and Cavernicolus.</title>
        <authorList>
            <consortium name="Lawrence Berkeley National Laboratory"/>
            <person name="Nybo J.L."/>
            <person name="Vesth T.C."/>
            <person name="Theobald S."/>
            <person name="Frisvad J.C."/>
            <person name="Larsen T.O."/>
            <person name="Kjaerboelling I."/>
            <person name="Rothschild-Mancinelli K."/>
            <person name="Lyhne E.K."/>
            <person name="Kogle M.E."/>
            <person name="Barry K."/>
            <person name="Clum A."/>
            <person name="Na H."/>
            <person name="Ledsgaard L."/>
            <person name="Lin J."/>
            <person name="Lipzen A."/>
            <person name="Kuo A."/>
            <person name="Riley R."/>
            <person name="Mondo S."/>
            <person name="Labutti K."/>
            <person name="Haridas S."/>
            <person name="Pangalinan J."/>
            <person name="Salamov A.A."/>
            <person name="Simmons B.A."/>
            <person name="Magnuson J.K."/>
            <person name="Chen J."/>
            <person name="Drula E."/>
            <person name="Henrissat B."/>
            <person name="Wiebenga A."/>
            <person name="Lubbers R.J."/>
            <person name="Gomes A.C."/>
            <person name="Makela M.R."/>
            <person name="Stajich J."/>
            <person name="Grigoriev I.V."/>
            <person name="Mortensen U.H."/>
            <person name="De Vries R.P."/>
            <person name="Baker S.E."/>
            <person name="Andersen M.R."/>
        </authorList>
    </citation>
    <scope>NUCLEOTIDE SEQUENCE [LARGE SCALE GENOMIC DNA]</scope>
    <source>
        <strain evidence="4 5">CBS 123904</strain>
    </source>
</reference>
<evidence type="ECO:0000313" key="5">
    <source>
        <dbReference type="Proteomes" id="UP001610446"/>
    </source>
</evidence>